<dbReference type="GO" id="GO:0008982">
    <property type="term" value="F:protein-N(PI)-phosphohistidine-sugar phosphotransferase activity"/>
    <property type="evidence" value="ECO:0007669"/>
    <property type="project" value="InterPro"/>
</dbReference>
<accession>A0A165ZAH8</accession>
<comment type="caution">
    <text evidence="1">The sequence shown here is derived from an EMBL/GenBank/DDBJ whole genome shotgun (WGS) entry which is preliminary data.</text>
</comment>
<reference evidence="1 2" key="1">
    <citation type="submission" date="2016-04" db="EMBL/GenBank/DDBJ databases">
        <title>Draft genome sequence of Aeribacillus pallidus 8m3 from petroleum reservoir.</title>
        <authorList>
            <person name="Poltaraus A.B."/>
            <person name="Nazina T.N."/>
            <person name="Tourova T.P."/>
            <person name="Malakho S.M."/>
            <person name="Korshunova A.V."/>
            <person name="Sokolova D.S."/>
        </authorList>
    </citation>
    <scope>NUCLEOTIDE SEQUENCE [LARGE SCALE GENOMIC DNA]</scope>
    <source>
        <strain evidence="1 2">8m3</strain>
    </source>
</reference>
<dbReference type="InterPro" id="IPR003501">
    <property type="entry name" value="PTS_EIIB_2/3"/>
</dbReference>
<dbReference type="CDD" id="cd05566">
    <property type="entry name" value="PTS_IIB_galactitol"/>
    <property type="match status" value="1"/>
</dbReference>
<dbReference type="Proteomes" id="UP000076476">
    <property type="component" value="Unassembled WGS sequence"/>
</dbReference>
<dbReference type="OrthoDB" id="6505030at2"/>
<evidence type="ECO:0000313" key="2">
    <source>
        <dbReference type="Proteomes" id="UP000076476"/>
    </source>
</evidence>
<name>A0A165ZAH8_9BACI</name>
<protein>
    <submittedName>
        <fullName evidence="1">PTS galactitol transporter subunit IIB</fullName>
    </submittedName>
</protein>
<dbReference type="EMBL" id="LWBR01000001">
    <property type="protein sequence ID" value="KZN98048.1"/>
    <property type="molecule type" value="Genomic_DNA"/>
</dbReference>
<dbReference type="PROSITE" id="PS51099">
    <property type="entry name" value="PTS_EIIB_TYPE_2"/>
    <property type="match status" value="1"/>
</dbReference>
<keyword evidence="2" id="KW-1185">Reference proteome</keyword>
<gene>
    <name evidence="1" type="ORF">AZI98_00470</name>
</gene>
<dbReference type="STRING" id="33936.AZI98_00470"/>
<dbReference type="Pfam" id="PF02302">
    <property type="entry name" value="PTS_IIB"/>
    <property type="match status" value="1"/>
</dbReference>
<evidence type="ECO:0000313" key="1">
    <source>
        <dbReference type="EMBL" id="KZN98048.1"/>
    </source>
</evidence>
<dbReference type="SUPFAM" id="SSF52794">
    <property type="entry name" value="PTS system IIB component-like"/>
    <property type="match status" value="1"/>
</dbReference>
<dbReference type="InterPro" id="IPR013011">
    <property type="entry name" value="PTS_EIIB_2"/>
</dbReference>
<dbReference type="Gene3D" id="3.40.50.2300">
    <property type="match status" value="1"/>
</dbReference>
<organism evidence="1 2">
    <name type="scientific">Aeribacillus pallidus</name>
    <dbReference type="NCBI Taxonomy" id="33936"/>
    <lineage>
        <taxon>Bacteria</taxon>
        <taxon>Bacillati</taxon>
        <taxon>Bacillota</taxon>
        <taxon>Bacilli</taxon>
        <taxon>Bacillales</taxon>
        <taxon>Bacillaceae</taxon>
        <taxon>Aeribacillus</taxon>
    </lineage>
</organism>
<dbReference type="RefSeq" id="WP_063386328.1">
    <property type="nucleotide sequence ID" value="NZ_LWBR01000001.1"/>
</dbReference>
<proteinExistence type="predicted"/>
<dbReference type="AlphaFoldDB" id="A0A165ZAH8"/>
<dbReference type="GO" id="GO:0009401">
    <property type="term" value="P:phosphoenolpyruvate-dependent sugar phosphotransferase system"/>
    <property type="evidence" value="ECO:0007669"/>
    <property type="project" value="InterPro"/>
</dbReference>
<dbReference type="InterPro" id="IPR036095">
    <property type="entry name" value="PTS_EIIB-like_sf"/>
</dbReference>
<sequence length="91" mass="9906">MKKVLVICGTGVATSTMVMNKLKEFFEEKQINVQLHQSKVSDVLSTGNDYDVIVSTTVVPPSIKTKVVNAVPLLTGVGKEKVFNDILEALK</sequence>